<dbReference type="PANTHER" id="PTHR10849:SF24">
    <property type="entry name" value="NADH-QUINONE OXIDOREDUCTASE SUBUNIT I 2"/>
    <property type="match status" value="1"/>
</dbReference>
<dbReference type="HAMAP" id="MF_01351">
    <property type="entry name" value="NDH1_NuoI"/>
    <property type="match status" value="1"/>
</dbReference>
<comment type="cofactor">
    <cofactor evidence="12">
        <name>[4Fe-4S] cluster</name>
        <dbReference type="ChEBI" id="CHEBI:49883"/>
    </cofactor>
    <text evidence="12">Binds 2 [4Fe-4S] clusters per subunit.</text>
</comment>
<reference evidence="14 15" key="1">
    <citation type="submission" date="2023-08" db="EMBL/GenBank/DDBJ databases">
        <title>Genome sequence of Thermaerobacter compostii strain Ins1, a spore-forming filamentous bacterium isolated from a deep geothermal reservoir.</title>
        <authorList>
            <person name="Bregnard D."/>
            <person name="Gonzalez D."/>
            <person name="Junier P."/>
        </authorList>
    </citation>
    <scope>NUCLEOTIDE SEQUENCE [LARGE SCALE GENOMIC DNA]</scope>
    <source>
        <strain evidence="14 15">Ins1</strain>
    </source>
</reference>
<name>A0ABZ0QQQ3_9FIRM</name>
<dbReference type="PROSITE" id="PS51379">
    <property type="entry name" value="4FE4S_FER_2"/>
    <property type="match status" value="2"/>
</dbReference>
<evidence type="ECO:0000313" key="14">
    <source>
        <dbReference type="EMBL" id="WPD19358.1"/>
    </source>
</evidence>
<evidence type="ECO:0000256" key="3">
    <source>
        <dbReference type="ARBA" id="ARBA00022719"/>
    </source>
</evidence>
<keyword evidence="9 12" id="KW-0520">NAD</keyword>
<dbReference type="Pfam" id="PF12838">
    <property type="entry name" value="Fer4_7"/>
    <property type="match status" value="1"/>
</dbReference>
<comment type="function">
    <text evidence="12">NDH-1 shuttles electrons from NADH, via FMN and iron-sulfur (Fe-S) centers, to quinones in the respiratory chain. The immediate electron acceptor for the enzyme in this species is believed to be ubiquinone. Couples the redox reaction to proton translocation (for every two electrons transferred, four hydrogen ions are translocated across the cytoplasmic membrane), and thus conserves the redox energy in a proton gradient.</text>
</comment>
<sequence length="159" mass="17780">MSILAEIWQAAKSVVIGHAVTWRSAARPPVTVNYPDERPDLPKGYRGIPVLKTNLETGELNCTACGLCARSCPVNVIEVIEETDEKGKRLRRPKVFNIDMSRCMVCNLCVEACPFDALEMANHFEIADYSVPNLIFNKEQLAEIWKQYDAVRLAGGEKP</sequence>
<keyword evidence="7 12" id="KW-0408">Iron</keyword>
<keyword evidence="11 12" id="KW-0472">Membrane</keyword>
<dbReference type="InterPro" id="IPR017900">
    <property type="entry name" value="4Fe4S_Fe_S_CS"/>
</dbReference>
<dbReference type="EMBL" id="CP132508">
    <property type="protein sequence ID" value="WPD19358.1"/>
    <property type="molecule type" value="Genomic_DNA"/>
</dbReference>
<dbReference type="NCBIfam" id="TIGR01971">
    <property type="entry name" value="NuoI"/>
    <property type="match status" value="1"/>
</dbReference>
<feature type="binding site" evidence="12">
    <location>
        <position position="62"/>
    </location>
    <ligand>
        <name>[4Fe-4S] cluster</name>
        <dbReference type="ChEBI" id="CHEBI:49883"/>
        <label>1</label>
    </ligand>
</feature>
<evidence type="ECO:0000256" key="6">
    <source>
        <dbReference type="ARBA" id="ARBA00022967"/>
    </source>
</evidence>
<dbReference type="PROSITE" id="PS00198">
    <property type="entry name" value="4FE4S_FER_1"/>
    <property type="match status" value="2"/>
</dbReference>
<proteinExistence type="inferred from homology"/>
<comment type="subunit">
    <text evidence="12">NDH-1 is composed of 14 different subunits. Subunits NuoA, H, J, K, L, M, N constitute the membrane sector of the complex.</text>
</comment>
<feature type="binding site" evidence="12">
    <location>
        <position position="113"/>
    </location>
    <ligand>
        <name>[4Fe-4S] cluster</name>
        <dbReference type="ChEBI" id="CHEBI:49883"/>
        <label>1</label>
    </ligand>
</feature>
<keyword evidence="5" id="KW-0677">Repeat</keyword>
<feature type="domain" description="4Fe-4S ferredoxin-type" evidence="13">
    <location>
        <begin position="94"/>
        <end position="123"/>
    </location>
</feature>
<keyword evidence="1 12" id="KW-1003">Cell membrane</keyword>
<feature type="binding site" evidence="12">
    <location>
        <position position="68"/>
    </location>
    <ligand>
        <name>[4Fe-4S] cluster</name>
        <dbReference type="ChEBI" id="CHEBI:49883"/>
        <label>1</label>
    </ligand>
</feature>
<keyword evidence="3 12" id="KW-0874">Quinone</keyword>
<gene>
    <name evidence="12" type="primary">nuoI</name>
    <name evidence="14" type="ORF">Q5761_01410</name>
</gene>
<dbReference type="EC" id="7.1.1.-" evidence="12"/>
<evidence type="ECO:0000256" key="10">
    <source>
        <dbReference type="ARBA" id="ARBA00023075"/>
    </source>
</evidence>
<comment type="similarity">
    <text evidence="12">Belongs to the complex I 23 kDa subunit family.</text>
</comment>
<keyword evidence="8 12" id="KW-0411">Iron-sulfur</keyword>
<feature type="binding site" evidence="12">
    <location>
        <position position="106"/>
    </location>
    <ligand>
        <name>[4Fe-4S] cluster</name>
        <dbReference type="ChEBI" id="CHEBI:49883"/>
        <label>2</label>
    </ligand>
</feature>
<accession>A0ABZ0QQQ3</accession>
<evidence type="ECO:0000259" key="13">
    <source>
        <dbReference type="PROSITE" id="PS51379"/>
    </source>
</evidence>
<dbReference type="InterPro" id="IPR017896">
    <property type="entry name" value="4Fe4S_Fe-S-bd"/>
</dbReference>
<dbReference type="Proteomes" id="UP001304683">
    <property type="component" value="Chromosome"/>
</dbReference>
<feature type="binding site" evidence="12">
    <location>
        <position position="109"/>
    </location>
    <ligand>
        <name>[4Fe-4S] cluster</name>
        <dbReference type="ChEBI" id="CHEBI:49883"/>
        <label>2</label>
    </ligand>
</feature>
<feature type="domain" description="4Fe-4S ferredoxin-type" evidence="13">
    <location>
        <begin position="51"/>
        <end position="82"/>
    </location>
</feature>
<evidence type="ECO:0000256" key="5">
    <source>
        <dbReference type="ARBA" id="ARBA00022737"/>
    </source>
</evidence>
<feature type="binding site" evidence="12">
    <location>
        <position position="72"/>
    </location>
    <ligand>
        <name>[4Fe-4S] cluster</name>
        <dbReference type="ChEBI" id="CHEBI:49883"/>
        <label>2</label>
    </ligand>
</feature>
<evidence type="ECO:0000256" key="8">
    <source>
        <dbReference type="ARBA" id="ARBA00023014"/>
    </source>
</evidence>
<dbReference type="Gene3D" id="3.30.70.3270">
    <property type="match status" value="1"/>
</dbReference>
<feature type="binding site" evidence="12">
    <location>
        <position position="65"/>
    </location>
    <ligand>
        <name>[4Fe-4S] cluster</name>
        <dbReference type="ChEBI" id="CHEBI:49883"/>
        <label>1</label>
    </ligand>
</feature>
<organism evidence="14 15">
    <name type="scientific">Thermaerobacter composti</name>
    <dbReference type="NCBI Taxonomy" id="554949"/>
    <lineage>
        <taxon>Bacteria</taxon>
        <taxon>Bacillati</taxon>
        <taxon>Bacillota</taxon>
        <taxon>Clostridia</taxon>
        <taxon>Eubacteriales</taxon>
        <taxon>Clostridiales Family XVII. Incertae Sedis</taxon>
        <taxon>Thermaerobacter</taxon>
    </lineage>
</organism>
<dbReference type="RefSeq" id="WP_135224828.1">
    <property type="nucleotide sequence ID" value="NZ_CP132508.1"/>
</dbReference>
<comment type="catalytic activity">
    <reaction evidence="12">
        <text>a quinone + NADH + 5 H(+)(in) = a quinol + NAD(+) + 4 H(+)(out)</text>
        <dbReference type="Rhea" id="RHEA:57888"/>
        <dbReference type="ChEBI" id="CHEBI:15378"/>
        <dbReference type="ChEBI" id="CHEBI:24646"/>
        <dbReference type="ChEBI" id="CHEBI:57540"/>
        <dbReference type="ChEBI" id="CHEBI:57945"/>
        <dbReference type="ChEBI" id="CHEBI:132124"/>
    </reaction>
</comment>
<evidence type="ECO:0000256" key="4">
    <source>
        <dbReference type="ARBA" id="ARBA00022723"/>
    </source>
</evidence>
<dbReference type="SUPFAM" id="SSF54862">
    <property type="entry name" value="4Fe-4S ferredoxins"/>
    <property type="match status" value="1"/>
</dbReference>
<dbReference type="InterPro" id="IPR010226">
    <property type="entry name" value="NADH_quinone_OxRdtase_chainI"/>
</dbReference>
<keyword evidence="15" id="KW-1185">Reference proteome</keyword>
<evidence type="ECO:0000313" key="15">
    <source>
        <dbReference type="Proteomes" id="UP001304683"/>
    </source>
</evidence>
<keyword evidence="10 12" id="KW-0830">Ubiquinone</keyword>
<evidence type="ECO:0000256" key="2">
    <source>
        <dbReference type="ARBA" id="ARBA00022485"/>
    </source>
</evidence>
<comment type="subcellular location">
    <subcellularLocation>
        <location evidence="12">Cell membrane</location>
        <topology evidence="12">Peripheral membrane protein</topology>
    </subcellularLocation>
</comment>
<evidence type="ECO:0000256" key="9">
    <source>
        <dbReference type="ARBA" id="ARBA00023027"/>
    </source>
</evidence>
<protein>
    <recommendedName>
        <fullName evidence="12">NADH-quinone oxidoreductase subunit I</fullName>
        <ecNumber evidence="12">7.1.1.-</ecNumber>
    </recommendedName>
    <alternativeName>
        <fullName evidence="12">NADH dehydrogenase I subunit I</fullName>
    </alternativeName>
    <alternativeName>
        <fullName evidence="12">NDH-1 subunit I</fullName>
    </alternativeName>
</protein>
<feature type="binding site" evidence="12">
    <location>
        <position position="103"/>
    </location>
    <ligand>
        <name>[4Fe-4S] cluster</name>
        <dbReference type="ChEBI" id="CHEBI:49883"/>
        <label>2</label>
    </ligand>
</feature>
<evidence type="ECO:0000256" key="7">
    <source>
        <dbReference type="ARBA" id="ARBA00023004"/>
    </source>
</evidence>
<keyword evidence="2 12" id="KW-0004">4Fe-4S</keyword>
<dbReference type="PANTHER" id="PTHR10849">
    <property type="entry name" value="NADH DEHYDROGENASE UBIQUINONE IRON-SULFUR PROTEIN 8, MITOCHONDRIAL"/>
    <property type="match status" value="1"/>
</dbReference>
<keyword evidence="6 12" id="KW-1278">Translocase</keyword>
<evidence type="ECO:0000256" key="12">
    <source>
        <dbReference type="HAMAP-Rule" id="MF_01351"/>
    </source>
</evidence>
<evidence type="ECO:0000256" key="11">
    <source>
        <dbReference type="ARBA" id="ARBA00023136"/>
    </source>
</evidence>
<evidence type="ECO:0000256" key="1">
    <source>
        <dbReference type="ARBA" id="ARBA00022475"/>
    </source>
</evidence>
<keyword evidence="4 12" id="KW-0479">Metal-binding</keyword>